<evidence type="ECO:0000313" key="4">
    <source>
        <dbReference type="Proteomes" id="UP001597033"/>
    </source>
</evidence>
<dbReference type="GO" id="GO:0016787">
    <property type="term" value="F:hydrolase activity"/>
    <property type="evidence" value="ECO:0007669"/>
    <property type="project" value="UniProtKB-KW"/>
</dbReference>
<dbReference type="PANTHER" id="PTHR43283">
    <property type="entry name" value="BETA-LACTAMASE-RELATED"/>
    <property type="match status" value="1"/>
</dbReference>
<feature type="signal peptide" evidence="1">
    <location>
        <begin position="1"/>
        <end position="23"/>
    </location>
</feature>
<dbReference type="PROSITE" id="PS51257">
    <property type="entry name" value="PROKAR_LIPOPROTEIN"/>
    <property type="match status" value="1"/>
</dbReference>
<name>A0ABW3M229_9GAMM</name>
<reference evidence="4" key="1">
    <citation type="journal article" date="2019" name="Int. J. Syst. Evol. Microbiol.">
        <title>The Global Catalogue of Microorganisms (GCM) 10K type strain sequencing project: providing services to taxonomists for standard genome sequencing and annotation.</title>
        <authorList>
            <consortium name="The Broad Institute Genomics Platform"/>
            <consortium name="The Broad Institute Genome Sequencing Center for Infectious Disease"/>
            <person name="Wu L."/>
            <person name="Ma J."/>
        </authorList>
    </citation>
    <scope>NUCLEOTIDE SEQUENCE [LARGE SCALE GENOMIC DNA]</scope>
    <source>
        <strain evidence="4">CCUG 55854</strain>
    </source>
</reference>
<feature type="chain" id="PRO_5047501867" evidence="1">
    <location>
        <begin position="24"/>
        <end position="434"/>
    </location>
</feature>
<dbReference type="SUPFAM" id="SSF56601">
    <property type="entry name" value="beta-lactamase/transpeptidase-like"/>
    <property type="match status" value="1"/>
</dbReference>
<dbReference type="InterPro" id="IPR050789">
    <property type="entry name" value="Diverse_Enzym_Activities"/>
</dbReference>
<accession>A0ABW3M229</accession>
<feature type="domain" description="Beta-lactamase-related" evidence="2">
    <location>
        <begin position="44"/>
        <end position="413"/>
    </location>
</feature>
<dbReference type="Gene3D" id="3.40.710.10">
    <property type="entry name" value="DD-peptidase/beta-lactamase superfamily"/>
    <property type="match status" value="1"/>
</dbReference>
<dbReference type="PANTHER" id="PTHR43283:SF3">
    <property type="entry name" value="BETA-LACTAMASE FAMILY PROTEIN (AFU_ORTHOLOGUE AFUA_5G07500)"/>
    <property type="match status" value="1"/>
</dbReference>
<organism evidence="3 4">
    <name type="scientific">Pseudoxanthomonas kaohsiungensis</name>
    <dbReference type="NCBI Taxonomy" id="283923"/>
    <lineage>
        <taxon>Bacteria</taxon>
        <taxon>Pseudomonadati</taxon>
        <taxon>Pseudomonadota</taxon>
        <taxon>Gammaproteobacteria</taxon>
        <taxon>Lysobacterales</taxon>
        <taxon>Lysobacteraceae</taxon>
        <taxon>Pseudoxanthomonas</taxon>
    </lineage>
</organism>
<evidence type="ECO:0000313" key="3">
    <source>
        <dbReference type="EMBL" id="MFD1044036.1"/>
    </source>
</evidence>
<proteinExistence type="predicted"/>
<dbReference type="EMBL" id="JBHTKN010000019">
    <property type="protein sequence ID" value="MFD1044036.1"/>
    <property type="molecule type" value="Genomic_DNA"/>
</dbReference>
<dbReference type="RefSeq" id="WP_162378197.1">
    <property type="nucleotide sequence ID" value="NZ_JBHTKN010000019.1"/>
</dbReference>
<dbReference type="InterPro" id="IPR012338">
    <property type="entry name" value="Beta-lactam/transpept-like"/>
</dbReference>
<gene>
    <name evidence="3" type="ORF">ACFQ2N_16930</name>
</gene>
<dbReference type="EC" id="3.-.-.-" evidence="3"/>
<sequence>MHRTQLLVLMFALACLAAPPAGAAEPAPAAGGAADVARIDGERIDRVLSGYVASGKLPGVSALVYQDGREAYFGAFGQADREAGRPMARDTLVQIFSMTKPVTGVALMQLWEQGRFQLDDPVATHLPEFAAVRVYAGTDVHGKPLLETPARAPTIRDLMRHTAGLVEGNGAAGPLGELYRQADPENLDHTLAEEVRRIARVPLLYHPGRRWVYSPAVDVQARLVEVLSGQPFDAYLQEHVFDPLRMHDTRYTLRDADRARLAALYMRSDDGVMSRVADVEALKLNGRKRALTPGSWGLVSTLDDYMRFSRMLLEGGELDGARILQPATIRLMASDALPASIGLTERSWLPGKGQVGFGIDFAVRTASPRTANEPSGEVGEFFWDGAANTLFWVDPVNRITAVLFAQWLPPGTMPLHKAFRDAVYHDDTSAAAPR</sequence>
<evidence type="ECO:0000259" key="2">
    <source>
        <dbReference type="Pfam" id="PF00144"/>
    </source>
</evidence>
<dbReference type="InterPro" id="IPR001466">
    <property type="entry name" value="Beta-lactam-related"/>
</dbReference>
<keyword evidence="3" id="KW-0378">Hydrolase</keyword>
<evidence type="ECO:0000256" key="1">
    <source>
        <dbReference type="SAM" id="SignalP"/>
    </source>
</evidence>
<dbReference type="Pfam" id="PF00144">
    <property type="entry name" value="Beta-lactamase"/>
    <property type="match status" value="1"/>
</dbReference>
<protein>
    <submittedName>
        <fullName evidence="3">Serine hydrolase domain-containing protein</fullName>
        <ecNumber evidence="3">3.-.-.-</ecNumber>
    </submittedName>
</protein>
<keyword evidence="4" id="KW-1185">Reference proteome</keyword>
<dbReference type="Proteomes" id="UP001597033">
    <property type="component" value="Unassembled WGS sequence"/>
</dbReference>
<keyword evidence="1" id="KW-0732">Signal</keyword>
<comment type="caution">
    <text evidence="3">The sequence shown here is derived from an EMBL/GenBank/DDBJ whole genome shotgun (WGS) entry which is preliminary data.</text>
</comment>